<accession>A0A2P5DSI4</accession>
<dbReference type="OrthoDB" id="10572179at2759"/>
<proteinExistence type="predicted"/>
<evidence type="ECO:0000313" key="2">
    <source>
        <dbReference type="Proteomes" id="UP000237105"/>
    </source>
</evidence>
<keyword evidence="2" id="KW-1185">Reference proteome</keyword>
<sequence length="118" mass="12906">MSLSGRYHVTPPKSDVEYIYYVAFLGSDIVNIVFLPACSTDLGYNVLKTLSTPQVSSGLGYNVLKILKHLIGLLADQTNVTCTSYHTYELNAESPILWSIAQILMVLLRSSIASLPAP</sequence>
<gene>
    <name evidence="1" type="ORF">PanWU01x14_036640</name>
</gene>
<reference evidence="2" key="1">
    <citation type="submission" date="2016-06" db="EMBL/GenBank/DDBJ databases">
        <title>Parallel loss of symbiosis genes in relatives of nitrogen-fixing non-legume Parasponia.</title>
        <authorList>
            <person name="Van Velzen R."/>
            <person name="Holmer R."/>
            <person name="Bu F."/>
            <person name="Rutten L."/>
            <person name="Van Zeijl A."/>
            <person name="Liu W."/>
            <person name="Santuari L."/>
            <person name="Cao Q."/>
            <person name="Sharma T."/>
            <person name="Shen D."/>
            <person name="Roswanjaya Y."/>
            <person name="Wardhani T."/>
            <person name="Kalhor M.S."/>
            <person name="Jansen J."/>
            <person name="Van den Hoogen J."/>
            <person name="Gungor B."/>
            <person name="Hartog M."/>
            <person name="Hontelez J."/>
            <person name="Verver J."/>
            <person name="Yang W.-C."/>
            <person name="Schijlen E."/>
            <person name="Repin R."/>
            <person name="Schilthuizen M."/>
            <person name="Schranz E."/>
            <person name="Heidstra R."/>
            <person name="Miyata K."/>
            <person name="Fedorova E."/>
            <person name="Kohlen W."/>
            <person name="Bisseling T."/>
            <person name="Smit S."/>
            <person name="Geurts R."/>
        </authorList>
    </citation>
    <scope>NUCLEOTIDE SEQUENCE [LARGE SCALE GENOMIC DNA]</scope>
    <source>
        <strain evidence="2">cv. WU1-14</strain>
    </source>
</reference>
<dbReference type="Proteomes" id="UP000237105">
    <property type="component" value="Unassembled WGS sequence"/>
</dbReference>
<comment type="caution">
    <text evidence="1">The sequence shown here is derived from an EMBL/GenBank/DDBJ whole genome shotgun (WGS) entry which is preliminary data.</text>
</comment>
<organism evidence="1 2">
    <name type="scientific">Parasponia andersonii</name>
    <name type="common">Sponia andersonii</name>
    <dbReference type="NCBI Taxonomy" id="3476"/>
    <lineage>
        <taxon>Eukaryota</taxon>
        <taxon>Viridiplantae</taxon>
        <taxon>Streptophyta</taxon>
        <taxon>Embryophyta</taxon>
        <taxon>Tracheophyta</taxon>
        <taxon>Spermatophyta</taxon>
        <taxon>Magnoliopsida</taxon>
        <taxon>eudicotyledons</taxon>
        <taxon>Gunneridae</taxon>
        <taxon>Pentapetalae</taxon>
        <taxon>rosids</taxon>
        <taxon>fabids</taxon>
        <taxon>Rosales</taxon>
        <taxon>Cannabaceae</taxon>
        <taxon>Parasponia</taxon>
    </lineage>
</organism>
<evidence type="ECO:0000313" key="1">
    <source>
        <dbReference type="EMBL" id="PON76246.1"/>
    </source>
</evidence>
<dbReference type="AlphaFoldDB" id="A0A2P5DSI4"/>
<protein>
    <submittedName>
        <fullName evidence="1">Uncharacterized protein</fullName>
    </submittedName>
</protein>
<name>A0A2P5DSI4_PARAD</name>
<dbReference type="EMBL" id="JXTB01000019">
    <property type="protein sequence ID" value="PON76246.1"/>
    <property type="molecule type" value="Genomic_DNA"/>
</dbReference>